<feature type="compositionally biased region" description="Basic and acidic residues" evidence="1">
    <location>
        <begin position="100"/>
        <end position="109"/>
    </location>
</feature>
<feature type="compositionally biased region" description="Basic and acidic residues" evidence="1">
    <location>
        <begin position="124"/>
        <end position="141"/>
    </location>
</feature>
<dbReference type="EMBL" id="JDVG02000656">
    <property type="protein sequence ID" value="KFB70737.1"/>
    <property type="molecule type" value="Genomic_DNA"/>
</dbReference>
<reference evidence="2 3" key="1">
    <citation type="submission" date="2014-02" db="EMBL/GenBank/DDBJ databases">
        <title>Expanding our view of genomic diversity in Candidatus Accumulibacter clades.</title>
        <authorList>
            <person name="Skennerton C.T."/>
            <person name="Barr J.J."/>
            <person name="Slater F.R."/>
            <person name="Bond P.L."/>
            <person name="Tyson G.W."/>
        </authorList>
    </citation>
    <scope>NUCLEOTIDE SEQUENCE [LARGE SCALE GENOMIC DNA]</scope>
    <source>
        <strain evidence="3">BA-91</strain>
    </source>
</reference>
<comment type="caution">
    <text evidence="2">The sequence shown here is derived from an EMBL/GenBank/DDBJ whole genome shotgun (WGS) entry which is preliminary data.</text>
</comment>
<protein>
    <submittedName>
        <fullName evidence="2">Uncharacterized protein</fullName>
    </submittedName>
</protein>
<evidence type="ECO:0000313" key="2">
    <source>
        <dbReference type="EMBL" id="KFB70737.1"/>
    </source>
</evidence>
<evidence type="ECO:0000313" key="3">
    <source>
        <dbReference type="Proteomes" id="UP000020077"/>
    </source>
</evidence>
<name>A0A080LRB1_9PROT</name>
<proteinExistence type="predicted"/>
<sequence>MRVLRRRPHGHADARAVHQIDQPQHHQCRKRNDRNLYVGETGAANLVNLLVDHWWESNVIAAPDDHRHILQDDRHADRGDQGGQSRRMPQWAIGNPFESPAEHHADHHRNQQTNAENQQRRHAGRSERNDHGESDHRPDHHHLTMSEVDQTDDAVHHRVAESDQRIDGAQSEAVDQLLEKCVHGQAFRNKMLMANRRFRLMPPGLWGGAEARRG</sequence>
<evidence type="ECO:0000256" key="1">
    <source>
        <dbReference type="SAM" id="MobiDB-lite"/>
    </source>
</evidence>
<dbReference type="Proteomes" id="UP000020077">
    <property type="component" value="Unassembled WGS sequence"/>
</dbReference>
<feature type="region of interest" description="Disordered" evidence="1">
    <location>
        <begin position="75"/>
        <end position="141"/>
    </location>
</feature>
<gene>
    <name evidence="2" type="ORF">AW09_004159</name>
</gene>
<organism evidence="2 3">
    <name type="scientific">Candidatus Accumulibacter phosphatis</name>
    <dbReference type="NCBI Taxonomy" id="327160"/>
    <lineage>
        <taxon>Bacteria</taxon>
        <taxon>Pseudomonadati</taxon>
        <taxon>Pseudomonadota</taxon>
        <taxon>Betaproteobacteria</taxon>
        <taxon>Candidatus Accumulibacter</taxon>
    </lineage>
</organism>
<accession>A0A080LRB1</accession>
<dbReference type="AlphaFoldDB" id="A0A080LRB1"/>